<dbReference type="GO" id="GO:0000160">
    <property type="term" value="P:phosphorelay signal transduction system"/>
    <property type="evidence" value="ECO:0007669"/>
    <property type="project" value="UniProtKB-KW"/>
</dbReference>
<dbReference type="InterPro" id="IPR050595">
    <property type="entry name" value="Bact_response_regulator"/>
</dbReference>
<sequence length="122" mass="14089">MARARILIVDDEKDMCWILSRVFADIGYEVVTTQSGKEAIAKVKEDHFHLVILDLRLKDISGIKVLSRLRSLAPKMQIIMISAFGTPEIKEATREMRVYEFIDKPFRVERILKSARKALEKV</sequence>
<evidence type="ECO:0000256" key="1">
    <source>
        <dbReference type="ARBA" id="ARBA00022553"/>
    </source>
</evidence>
<keyword evidence="2" id="KW-0902">Two-component regulatory system</keyword>
<evidence type="ECO:0000256" key="2">
    <source>
        <dbReference type="ARBA" id="ARBA00023012"/>
    </source>
</evidence>
<gene>
    <name evidence="4" type="ORF">S06H3_46116</name>
</gene>
<dbReference type="PANTHER" id="PTHR44591:SF14">
    <property type="entry name" value="PROTEIN PILG"/>
    <property type="match status" value="1"/>
</dbReference>
<accession>X1P7G5</accession>
<evidence type="ECO:0000259" key="3">
    <source>
        <dbReference type="PROSITE" id="PS50110"/>
    </source>
</evidence>
<dbReference type="PROSITE" id="PS50110">
    <property type="entry name" value="RESPONSE_REGULATORY"/>
    <property type="match status" value="1"/>
</dbReference>
<dbReference type="EMBL" id="BARV01028865">
    <property type="protein sequence ID" value="GAI38401.1"/>
    <property type="molecule type" value="Genomic_DNA"/>
</dbReference>
<dbReference type="Gene3D" id="3.40.50.2300">
    <property type="match status" value="1"/>
</dbReference>
<name>X1P7G5_9ZZZZ</name>
<comment type="caution">
    <text evidence="4">The sequence shown here is derived from an EMBL/GenBank/DDBJ whole genome shotgun (WGS) entry which is preliminary data.</text>
</comment>
<feature type="domain" description="Response regulatory" evidence="3">
    <location>
        <begin position="5"/>
        <end position="119"/>
    </location>
</feature>
<evidence type="ECO:0000313" key="4">
    <source>
        <dbReference type="EMBL" id="GAI38401.1"/>
    </source>
</evidence>
<dbReference type="SMART" id="SM00448">
    <property type="entry name" value="REC"/>
    <property type="match status" value="1"/>
</dbReference>
<proteinExistence type="predicted"/>
<dbReference type="InterPro" id="IPR001789">
    <property type="entry name" value="Sig_transdc_resp-reg_receiver"/>
</dbReference>
<dbReference type="InterPro" id="IPR011006">
    <property type="entry name" value="CheY-like_superfamily"/>
</dbReference>
<feature type="non-terminal residue" evidence="4">
    <location>
        <position position="122"/>
    </location>
</feature>
<dbReference type="Pfam" id="PF00072">
    <property type="entry name" value="Response_reg"/>
    <property type="match status" value="1"/>
</dbReference>
<reference evidence="4" key="1">
    <citation type="journal article" date="2014" name="Front. Microbiol.">
        <title>High frequency of phylogenetically diverse reductive dehalogenase-homologous genes in deep subseafloor sedimentary metagenomes.</title>
        <authorList>
            <person name="Kawai M."/>
            <person name="Futagami T."/>
            <person name="Toyoda A."/>
            <person name="Takaki Y."/>
            <person name="Nishi S."/>
            <person name="Hori S."/>
            <person name="Arai W."/>
            <person name="Tsubouchi T."/>
            <person name="Morono Y."/>
            <person name="Uchiyama I."/>
            <person name="Ito T."/>
            <person name="Fujiyama A."/>
            <person name="Inagaki F."/>
            <person name="Takami H."/>
        </authorList>
    </citation>
    <scope>NUCLEOTIDE SEQUENCE</scope>
    <source>
        <strain evidence="4">Expedition CK06-06</strain>
    </source>
</reference>
<dbReference type="PANTHER" id="PTHR44591">
    <property type="entry name" value="STRESS RESPONSE REGULATOR PROTEIN 1"/>
    <property type="match status" value="1"/>
</dbReference>
<dbReference type="AlphaFoldDB" id="X1P7G5"/>
<dbReference type="SUPFAM" id="SSF52172">
    <property type="entry name" value="CheY-like"/>
    <property type="match status" value="1"/>
</dbReference>
<organism evidence="4">
    <name type="scientific">marine sediment metagenome</name>
    <dbReference type="NCBI Taxonomy" id="412755"/>
    <lineage>
        <taxon>unclassified sequences</taxon>
        <taxon>metagenomes</taxon>
        <taxon>ecological metagenomes</taxon>
    </lineage>
</organism>
<protein>
    <recommendedName>
        <fullName evidence="3">Response regulatory domain-containing protein</fullName>
    </recommendedName>
</protein>
<keyword evidence="1" id="KW-0597">Phosphoprotein</keyword>